<dbReference type="PROSITE" id="PS50041">
    <property type="entry name" value="C_TYPE_LECTIN_2"/>
    <property type="match status" value="1"/>
</dbReference>
<protein>
    <submittedName>
        <fullName evidence="2">Macrophage mannose receptor 1-like</fullName>
    </submittedName>
</protein>
<dbReference type="CDD" id="cd00037">
    <property type="entry name" value="CLECT"/>
    <property type="match status" value="1"/>
</dbReference>
<evidence type="ECO:0000259" key="1">
    <source>
        <dbReference type="PROSITE" id="PS50041"/>
    </source>
</evidence>
<dbReference type="Proteomes" id="UP000762676">
    <property type="component" value="Unassembled WGS sequence"/>
</dbReference>
<organism evidence="2 3">
    <name type="scientific">Elysia marginata</name>
    <dbReference type="NCBI Taxonomy" id="1093978"/>
    <lineage>
        <taxon>Eukaryota</taxon>
        <taxon>Metazoa</taxon>
        <taxon>Spiralia</taxon>
        <taxon>Lophotrochozoa</taxon>
        <taxon>Mollusca</taxon>
        <taxon>Gastropoda</taxon>
        <taxon>Heterobranchia</taxon>
        <taxon>Euthyneura</taxon>
        <taxon>Panpulmonata</taxon>
        <taxon>Sacoglossa</taxon>
        <taxon>Placobranchoidea</taxon>
        <taxon>Plakobranchidae</taxon>
        <taxon>Elysia</taxon>
    </lineage>
</organism>
<dbReference type="InterPro" id="IPR001304">
    <property type="entry name" value="C-type_lectin-like"/>
</dbReference>
<name>A0AAV4I4D9_9GAST</name>
<feature type="domain" description="C-type lectin" evidence="1">
    <location>
        <begin position="87"/>
        <end position="179"/>
    </location>
</feature>
<sequence>MSLSSSLSTVTWIGGNTNVLKYGQRKYRTPFQVDPPRMMCPVKMKGKLGCFQASFDKKGKFVLEPNSNCKAKQPFICGYENTVAYNYNPNDYMIVDGEMTYSEAVVKCNSLKRPVASIVTAEQQETVTKLVKKFNKDVWISATYDASRMAFRWADKSFVVFNNWRDGVPMVDFYNYLFCEIYIPSR</sequence>
<dbReference type="Pfam" id="PF00059">
    <property type="entry name" value="Lectin_C"/>
    <property type="match status" value="1"/>
</dbReference>
<dbReference type="InterPro" id="IPR016186">
    <property type="entry name" value="C-type_lectin-like/link_sf"/>
</dbReference>
<gene>
    <name evidence="2" type="ORF">ElyMa_001195600</name>
</gene>
<proteinExistence type="predicted"/>
<dbReference type="SUPFAM" id="SSF56436">
    <property type="entry name" value="C-type lectin-like"/>
    <property type="match status" value="1"/>
</dbReference>
<accession>A0AAV4I4D9</accession>
<evidence type="ECO:0000313" key="3">
    <source>
        <dbReference type="Proteomes" id="UP000762676"/>
    </source>
</evidence>
<dbReference type="Gene3D" id="3.10.100.10">
    <property type="entry name" value="Mannose-Binding Protein A, subunit A"/>
    <property type="match status" value="1"/>
</dbReference>
<dbReference type="InterPro" id="IPR016187">
    <property type="entry name" value="CTDL_fold"/>
</dbReference>
<dbReference type="AlphaFoldDB" id="A0AAV4I4D9"/>
<dbReference type="EMBL" id="BMAT01002354">
    <property type="protein sequence ID" value="GFS05283.1"/>
    <property type="molecule type" value="Genomic_DNA"/>
</dbReference>
<comment type="caution">
    <text evidence="2">The sequence shown here is derived from an EMBL/GenBank/DDBJ whole genome shotgun (WGS) entry which is preliminary data.</text>
</comment>
<evidence type="ECO:0000313" key="2">
    <source>
        <dbReference type="EMBL" id="GFS05283.1"/>
    </source>
</evidence>
<reference evidence="2 3" key="1">
    <citation type="journal article" date="2021" name="Elife">
        <title>Chloroplast acquisition without the gene transfer in kleptoplastic sea slugs, Plakobranchus ocellatus.</title>
        <authorList>
            <person name="Maeda T."/>
            <person name="Takahashi S."/>
            <person name="Yoshida T."/>
            <person name="Shimamura S."/>
            <person name="Takaki Y."/>
            <person name="Nagai Y."/>
            <person name="Toyoda A."/>
            <person name="Suzuki Y."/>
            <person name="Arimoto A."/>
            <person name="Ishii H."/>
            <person name="Satoh N."/>
            <person name="Nishiyama T."/>
            <person name="Hasebe M."/>
            <person name="Maruyama T."/>
            <person name="Minagawa J."/>
            <person name="Obokata J."/>
            <person name="Shigenobu S."/>
        </authorList>
    </citation>
    <scope>NUCLEOTIDE SEQUENCE [LARGE SCALE GENOMIC DNA]</scope>
</reference>
<keyword evidence="2" id="KW-0675">Receptor</keyword>
<keyword evidence="3" id="KW-1185">Reference proteome</keyword>